<gene>
    <name evidence="9" type="primary">metQ</name>
    <name evidence="9" type="ORF">Lqui_1436</name>
</gene>
<dbReference type="PATRIC" id="fig|45073.5.peg.1514"/>
<keyword evidence="10" id="KW-1185">Reference proteome</keyword>
<organism evidence="9 10">
    <name type="scientific">Legionella quinlivanii</name>
    <dbReference type="NCBI Taxonomy" id="45073"/>
    <lineage>
        <taxon>Bacteria</taxon>
        <taxon>Pseudomonadati</taxon>
        <taxon>Pseudomonadota</taxon>
        <taxon>Gammaproteobacteria</taxon>
        <taxon>Legionellales</taxon>
        <taxon>Legionellaceae</taxon>
        <taxon>Legionella</taxon>
    </lineage>
</organism>
<evidence type="ECO:0000256" key="8">
    <source>
        <dbReference type="SAM" id="SignalP"/>
    </source>
</evidence>
<comment type="similarity">
    <text evidence="2">Belongs to the NlpA lipoprotein family.</text>
</comment>
<dbReference type="AlphaFoldDB" id="A0A0W0Y081"/>
<dbReference type="RefSeq" id="WP_058507547.1">
    <property type="nucleotide sequence ID" value="NZ_CAAAIK010000001.1"/>
</dbReference>
<dbReference type="InterPro" id="IPR004872">
    <property type="entry name" value="Lipoprotein_NlpA"/>
</dbReference>
<dbReference type="NCBIfam" id="TIGR00363">
    <property type="entry name" value="MetQ/NlpA family lipoprotein"/>
    <property type="match status" value="1"/>
</dbReference>
<keyword evidence="4" id="KW-0472">Membrane</keyword>
<dbReference type="Gene3D" id="3.40.190.10">
    <property type="entry name" value="Periplasmic binding protein-like II"/>
    <property type="match status" value="2"/>
</dbReference>
<evidence type="ECO:0000256" key="4">
    <source>
        <dbReference type="ARBA" id="ARBA00023136"/>
    </source>
</evidence>
<keyword evidence="5" id="KW-0564">Palmitate</keyword>
<keyword evidence="3 8" id="KW-0732">Signal</keyword>
<evidence type="ECO:0000313" key="9">
    <source>
        <dbReference type="EMBL" id="KTD50111.1"/>
    </source>
</evidence>
<feature type="chain" id="PRO_5012768630" evidence="8">
    <location>
        <begin position="16"/>
        <end position="260"/>
    </location>
</feature>
<evidence type="ECO:0000256" key="6">
    <source>
        <dbReference type="ARBA" id="ARBA00023288"/>
    </source>
</evidence>
<dbReference type="EMBL" id="LNYS01000008">
    <property type="protein sequence ID" value="KTD50111.1"/>
    <property type="molecule type" value="Genomic_DNA"/>
</dbReference>
<dbReference type="SUPFAM" id="SSF53850">
    <property type="entry name" value="Periplasmic binding protein-like II"/>
    <property type="match status" value="1"/>
</dbReference>
<evidence type="ECO:0000256" key="3">
    <source>
        <dbReference type="ARBA" id="ARBA00022729"/>
    </source>
</evidence>
<dbReference type="PANTHER" id="PTHR30429:SF1">
    <property type="entry name" value="D-METHIONINE-BINDING LIPOPROTEIN METQ-RELATED"/>
    <property type="match status" value="1"/>
</dbReference>
<evidence type="ECO:0000256" key="2">
    <source>
        <dbReference type="ARBA" id="ARBA00008973"/>
    </source>
</evidence>
<proteinExistence type="inferred from homology"/>
<dbReference type="STRING" id="45073.Lqui_1436"/>
<evidence type="ECO:0000256" key="1">
    <source>
        <dbReference type="ARBA" id="ARBA00004635"/>
    </source>
</evidence>
<comment type="subcellular location">
    <subcellularLocation>
        <location evidence="1">Membrane</location>
        <topology evidence="1">Lipid-anchor</topology>
    </subcellularLocation>
</comment>
<dbReference type="CDD" id="cd13598">
    <property type="entry name" value="PBP2_lipoprotein_IlpA_like"/>
    <property type="match status" value="1"/>
</dbReference>
<dbReference type="Pfam" id="PF03180">
    <property type="entry name" value="Lipoprotein_9"/>
    <property type="match status" value="1"/>
</dbReference>
<comment type="caution">
    <text evidence="9">The sequence shown here is derived from an EMBL/GenBank/DDBJ whole genome shotgun (WGS) entry which is preliminary data.</text>
</comment>
<evidence type="ECO:0000256" key="5">
    <source>
        <dbReference type="ARBA" id="ARBA00023139"/>
    </source>
</evidence>
<accession>A0A0W0Y081</accession>
<dbReference type="GO" id="GO:0016020">
    <property type="term" value="C:membrane"/>
    <property type="evidence" value="ECO:0007669"/>
    <property type="project" value="UniProtKB-SubCell"/>
</dbReference>
<dbReference type="OrthoDB" id="9812878at2"/>
<feature type="lipid moiety-binding region" description="S-diacylglycerol cysteine" evidence="7">
    <location>
        <position position="16"/>
    </location>
</feature>
<keyword evidence="6 9" id="KW-0449">Lipoprotein</keyword>
<protein>
    <submittedName>
        <fullName evidence="9">D-methionine-binding lipoprotein metQ</fullName>
    </submittedName>
</protein>
<sequence length="260" mass="28529">MRLFSIIFLSLSLLACSKPSPNTLVIGTISGPETDLVETAKEVALTQYDLAVKIVEFNDYNLPNEALQDGSIDANVYQHLPYLKASMKAHGYTLEPIGKTFVYPTGIYSSKHKAISEIGDNAIIAIPNDPSNEERALLLMQKAGLIQLKKDDTTMTVADISENPKHLQIKEMDAGQLPRVLDDVDAAIINTTFAIPAGLDPLKDAIFVEDKNSPYANLIVINQNSEKKVQLEEFVKAFQSPQVKAKAKELFGDAAIPAWE</sequence>
<name>A0A0W0Y081_9GAMM</name>
<dbReference type="PROSITE" id="PS51257">
    <property type="entry name" value="PROKAR_LIPOPROTEIN"/>
    <property type="match status" value="1"/>
</dbReference>
<reference evidence="9 10" key="1">
    <citation type="submission" date="2015-11" db="EMBL/GenBank/DDBJ databases">
        <title>Genomic analysis of 38 Legionella species identifies large and diverse effector repertoires.</title>
        <authorList>
            <person name="Burstein D."/>
            <person name="Amaro F."/>
            <person name="Zusman T."/>
            <person name="Lifshitz Z."/>
            <person name="Cohen O."/>
            <person name="Gilbert J.A."/>
            <person name="Pupko T."/>
            <person name="Shuman H.A."/>
            <person name="Segal G."/>
        </authorList>
    </citation>
    <scope>NUCLEOTIDE SEQUENCE [LARGE SCALE GENOMIC DNA]</scope>
    <source>
        <strain evidence="9 10">CDC#1442-AUS-E</strain>
    </source>
</reference>
<dbReference type="PIRSF" id="PIRSF002854">
    <property type="entry name" value="MetQ"/>
    <property type="match status" value="1"/>
</dbReference>
<feature type="signal peptide" evidence="8">
    <location>
        <begin position="1"/>
        <end position="15"/>
    </location>
</feature>
<evidence type="ECO:0000256" key="7">
    <source>
        <dbReference type="PIRSR" id="PIRSR002854-1"/>
    </source>
</evidence>
<evidence type="ECO:0000313" key="10">
    <source>
        <dbReference type="Proteomes" id="UP000054618"/>
    </source>
</evidence>
<dbReference type="Proteomes" id="UP000054618">
    <property type="component" value="Unassembled WGS sequence"/>
</dbReference>
<dbReference type="PANTHER" id="PTHR30429">
    <property type="entry name" value="D-METHIONINE-BINDING LIPOPROTEIN METQ"/>
    <property type="match status" value="1"/>
</dbReference>